<sequence>MDRSSTRLWRFVMLLLLWLLFSSDRVHRLVQSSAVFFHVLSKLNPRVFLHVFLARVILFSVLLPADFCVGRYRSVIQSAESAHRAERKVMIMTP</sequence>
<keyword evidence="1" id="KW-0812">Transmembrane</keyword>
<reference evidence="3" key="2">
    <citation type="journal article" date="2015" name="Data Brief">
        <title>Shoot transcriptome of the giant reed, Arundo donax.</title>
        <authorList>
            <person name="Barrero R.A."/>
            <person name="Guerrero F.D."/>
            <person name="Moolhuijzen P."/>
            <person name="Goolsby J.A."/>
            <person name="Tidwell J."/>
            <person name="Bellgard S.E."/>
            <person name="Bellgard M.I."/>
        </authorList>
    </citation>
    <scope>NUCLEOTIDE SEQUENCE</scope>
    <source>
        <tissue evidence="3">Shoot tissue taken approximately 20 cm above the soil surface</tissue>
    </source>
</reference>
<evidence type="ECO:0008006" key="4">
    <source>
        <dbReference type="Google" id="ProtNLM"/>
    </source>
</evidence>
<feature type="chain" id="PRO_5002046379" description="Secreted protein" evidence="2">
    <location>
        <begin position="29"/>
        <end position="94"/>
    </location>
</feature>
<feature type="signal peptide" evidence="2">
    <location>
        <begin position="1"/>
        <end position="28"/>
    </location>
</feature>
<organism evidence="3">
    <name type="scientific">Arundo donax</name>
    <name type="common">Giant reed</name>
    <name type="synonym">Donax arundinaceus</name>
    <dbReference type="NCBI Taxonomy" id="35708"/>
    <lineage>
        <taxon>Eukaryota</taxon>
        <taxon>Viridiplantae</taxon>
        <taxon>Streptophyta</taxon>
        <taxon>Embryophyta</taxon>
        <taxon>Tracheophyta</taxon>
        <taxon>Spermatophyta</taxon>
        <taxon>Magnoliopsida</taxon>
        <taxon>Liliopsida</taxon>
        <taxon>Poales</taxon>
        <taxon>Poaceae</taxon>
        <taxon>PACMAD clade</taxon>
        <taxon>Arundinoideae</taxon>
        <taxon>Arundineae</taxon>
        <taxon>Arundo</taxon>
    </lineage>
</organism>
<reference evidence="3" key="1">
    <citation type="submission" date="2014-09" db="EMBL/GenBank/DDBJ databases">
        <authorList>
            <person name="Magalhaes I.L.F."/>
            <person name="Oliveira U."/>
            <person name="Santos F.R."/>
            <person name="Vidigal T.H.D.A."/>
            <person name="Brescovit A.D."/>
            <person name="Santos A.J."/>
        </authorList>
    </citation>
    <scope>NUCLEOTIDE SEQUENCE</scope>
    <source>
        <tissue evidence="3">Shoot tissue taken approximately 20 cm above the soil surface</tissue>
    </source>
</reference>
<keyword evidence="1" id="KW-0472">Membrane</keyword>
<dbReference type="AlphaFoldDB" id="A0A0A9DD51"/>
<evidence type="ECO:0000256" key="2">
    <source>
        <dbReference type="SAM" id="SignalP"/>
    </source>
</evidence>
<evidence type="ECO:0000313" key="3">
    <source>
        <dbReference type="EMBL" id="JAD84588.1"/>
    </source>
</evidence>
<dbReference type="EMBL" id="GBRH01213307">
    <property type="protein sequence ID" value="JAD84588.1"/>
    <property type="molecule type" value="Transcribed_RNA"/>
</dbReference>
<protein>
    <recommendedName>
        <fullName evidence="4">Secreted protein</fullName>
    </recommendedName>
</protein>
<keyword evidence="2" id="KW-0732">Signal</keyword>
<accession>A0A0A9DD51</accession>
<proteinExistence type="predicted"/>
<name>A0A0A9DD51_ARUDO</name>
<keyword evidence="1" id="KW-1133">Transmembrane helix</keyword>
<evidence type="ECO:0000256" key="1">
    <source>
        <dbReference type="SAM" id="Phobius"/>
    </source>
</evidence>
<feature type="transmembrane region" description="Helical" evidence="1">
    <location>
        <begin position="47"/>
        <end position="69"/>
    </location>
</feature>